<evidence type="ECO:0008006" key="3">
    <source>
        <dbReference type="Google" id="ProtNLM"/>
    </source>
</evidence>
<reference evidence="1" key="2">
    <citation type="submission" date="2020-11" db="EMBL/GenBank/DDBJ databases">
        <authorList>
            <person name="McCartney M.A."/>
            <person name="Auch B."/>
            <person name="Kono T."/>
            <person name="Mallez S."/>
            <person name="Becker A."/>
            <person name="Gohl D.M."/>
            <person name="Silverstein K.A.T."/>
            <person name="Koren S."/>
            <person name="Bechman K.B."/>
            <person name="Herman A."/>
            <person name="Abrahante J.E."/>
            <person name="Garbe J."/>
        </authorList>
    </citation>
    <scope>NUCLEOTIDE SEQUENCE</scope>
    <source>
        <strain evidence="1">Duluth1</strain>
        <tissue evidence="1">Whole animal</tissue>
    </source>
</reference>
<dbReference type="AlphaFoldDB" id="A0A9D4K3R2"/>
<keyword evidence="2" id="KW-1185">Reference proteome</keyword>
<dbReference type="EMBL" id="JAIWYP010000004">
    <property type="protein sequence ID" value="KAH3832465.1"/>
    <property type="molecule type" value="Genomic_DNA"/>
</dbReference>
<gene>
    <name evidence="1" type="ORF">DPMN_105753</name>
</gene>
<evidence type="ECO:0000313" key="1">
    <source>
        <dbReference type="EMBL" id="KAH3832465.1"/>
    </source>
</evidence>
<dbReference type="PANTHER" id="PTHR14187">
    <property type="entry name" value="ALPHA KINASE/ELONGATION FACTOR 2 KINASE"/>
    <property type="match status" value="1"/>
</dbReference>
<accession>A0A9D4K3R2</accession>
<reference evidence="1" key="1">
    <citation type="journal article" date="2019" name="bioRxiv">
        <title>The Genome of the Zebra Mussel, Dreissena polymorpha: A Resource for Invasive Species Research.</title>
        <authorList>
            <person name="McCartney M.A."/>
            <person name="Auch B."/>
            <person name="Kono T."/>
            <person name="Mallez S."/>
            <person name="Zhang Y."/>
            <person name="Obille A."/>
            <person name="Becker A."/>
            <person name="Abrahante J.E."/>
            <person name="Garbe J."/>
            <person name="Badalamenti J.P."/>
            <person name="Herman A."/>
            <person name="Mangelson H."/>
            <person name="Liachko I."/>
            <person name="Sullivan S."/>
            <person name="Sone E.D."/>
            <person name="Koren S."/>
            <person name="Silverstein K.A.T."/>
            <person name="Beckman K.B."/>
            <person name="Gohl D.M."/>
        </authorList>
    </citation>
    <scope>NUCLEOTIDE SEQUENCE</scope>
    <source>
        <strain evidence="1">Duluth1</strain>
        <tissue evidence="1">Whole animal</tissue>
    </source>
</reference>
<dbReference type="Gene3D" id="3.30.420.40">
    <property type="match status" value="2"/>
</dbReference>
<evidence type="ECO:0000313" key="2">
    <source>
        <dbReference type="Proteomes" id="UP000828390"/>
    </source>
</evidence>
<dbReference type="PANTHER" id="PTHR14187:SF46">
    <property type="entry name" value="HEAT SHOCK 70 KDA PROTEIN 12A"/>
    <property type="match status" value="1"/>
</dbReference>
<comment type="caution">
    <text evidence="1">The sequence shown here is derived from an EMBL/GenBank/DDBJ whole genome shotgun (WGS) entry which is preliminary data.</text>
</comment>
<dbReference type="SUPFAM" id="SSF53067">
    <property type="entry name" value="Actin-like ATPase domain"/>
    <property type="match status" value="1"/>
</dbReference>
<proteinExistence type="predicted"/>
<dbReference type="Gene3D" id="3.90.640.10">
    <property type="entry name" value="Actin, Chain A, domain 4"/>
    <property type="match status" value="1"/>
</dbReference>
<dbReference type="Proteomes" id="UP000828390">
    <property type="component" value="Unassembled WGS sequence"/>
</dbReference>
<organism evidence="1 2">
    <name type="scientific">Dreissena polymorpha</name>
    <name type="common">Zebra mussel</name>
    <name type="synonym">Mytilus polymorpha</name>
    <dbReference type="NCBI Taxonomy" id="45954"/>
    <lineage>
        <taxon>Eukaryota</taxon>
        <taxon>Metazoa</taxon>
        <taxon>Spiralia</taxon>
        <taxon>Lophotrochozoa</taxon>
        <taxon>Mollusca</taxon>
        <taxon>Bivalvia</taxon>
        <taxon>Autobranchia</taxon>
        <taxon>Heteroconchia</taxon>
        <taxon>Euheterodonta</taxon>
        <taxon>Imparidentia</taxon>
        <taxon>Neoheterodontei</taxon>
        <taxon>Myida</taxon>
        <taxon>Dreissenoidea</taxon>
        <taxon>Dreissenidae</taxon>
        <taxon>Dreissena</taxon>
    </lineage>
</organism>
<protein>
    <recommendedName>
        <fullName evidence="3">Heat shock protein 70</fullName>
    </recommendedName>
</protein>
<name>A0A9D4K3R2_DREPO</name>
<dbReference type="InterPro" id="IPR043129">
    <property type="entry name" value="ATPase_NBD"/>
</dbReference>
<sequence length="408" mass="44666">MRLAAEQAGISSDKLSVALEPEAASLYCRHPPVLCDGPSGIFTFQTGKKYLVLDAGGGTIDITVHEVCAGGNLKEIHRASGGDWGGTKIDGAFINFLEHIAGNTAMQRFKDETMEDYLELLRDFEIKKRDIDVASKTKVTIKVPSSLFDLVQEMTQLSIRDKLASSSYGKQVSLTGNKVRLDADVMRSFFSATLTQIITHTSDLLEKPDCIGVEAIMMVGGFSESKLLQEIFKMTFTQLKIIVPPEAGLAVLKGAVIYGHCPTAITERISKYTYGVASRVDFNEKIHPMSKRSVSEDGSIQCVNIFAIIVREGDKLVVGGAHKEKSFTVPSECKKSVVVSIFSSRDRNVKFITDLGCKPVGTLEVPLAGRGTDRLVTVRMLFGGTEIIVECVEEATNRIRRLNIDFLT</sequence>